<protein>
    <recommendedName>
        <fullName evidence="1">DUF6604 domain-containing protein</fullName>
    </recommendedName>
</protein>
<evidence type="ECO:0000259" key="1">
    <source>
        <dbReference type="Pfam" id="PF20253"/>
    </source>
</evidence>
<sequence length="191" mass="21529">MDVEPWPFEDFMNLPHGVVPVLVPNQLPKALAASLQDVLQEDLISRYKRATGRVITWTEADPNTIGVTHRLPLAAFKEKVEHISQSATEVPQDVLLALHTAIGLRDEATIIYKEKEGRVTSKEAAQHQYVTEILRGAYRTFGVFLVLYDHKLLEVISPLTTSSTDATITAISTWTEYRPMQAVQSRNTRYL</sequence>
<dbReference type="InterPro" id="IPR046539">
    <property type="entry name" value="DUF6604"/>
</dbReference>
<comment type="caution">
    <text evidence="2">The sequence shown here is derived from an EMBL/GenBank/DDBJ whole genome shotgun (WGS) entry which is preliminary data.</text>
</comment>
<dbReference type="EMBL" id="JAPEUY010000008">
    <property type="protein sequence ID" value="KAJ4370730.1"/>
    <property type="molecule type" value="Genomic_DNA"/>
</dbReference>
<evidence type="ECO:0000313" key="2">
    <source>
        <dbReference type="EMBL" id="KAJ4370730.1"/>
    </source>
</evidence>
<dbReference type="Pfam" id="PF20253">
    <property type="entry name" value="DUF6604"/>
    <property type="match status" value="1"/>
</dbReference>
<reference evidence="2" key="1">
    <citation type="submission" date="2022-10" db="EMBL/GenBank/DDBJ databases">
        <title>Tapping the CABI collections for fungal endophytes: first genome assemblies for Collariella, Neodidymelliopsis, Ascochyta clinopodiicola, Didymella pomorum, Didymosphaeria variabile, Neocosmospora piperis and Neocucurbitaria cava.</title>
        <authorList>
            <person name="Hill R."/>
        </authorList>
    </citation>
    <scope>NUCLEOTIDE SEQUENCE</scope>
    <source>
        <strain evidence="2">IMI 356814</strain>
    </source>
</reference>
<gene>
    <name evidence="2" type="ORF">N0V83_005251</name>
</gene>
<proteinExistence type="predicted"/>
<organism evidence="2 3">
    <name type="scientific">Neocucurbitaria cava</name>
    <dbReference type="NCBI Taxonomy" id="798079"/>
    <lineage>
        <taxon>Eukaryota</taxon>
        <taxon>Fungi</taxon>
        <taxon>Dikarya</taxon>
        <taxon>Ascomycota</taxon>
        <taxon>Pezizomycotina</taxon>
        <taxon>Dothideomycetes</taxon>
        <taxon>Pleosporomycetidae</taxon>
        <taxon>Pleosporales</taxon>
        <taxon>Pleosporineae</taxon>
        <taxon>Cucurbitariaceae</taxon>
        <taxon>Neocucurbitaria</taxon>
    </lineage>
</organism>
<dbReference type="AlphaFoldDB" id="A0A9W8Y971"/>
<evidence type="ECO:0000313" key="3">
    <source>
        <dbReference type="Proteomes" id="UP001140560"/>
    </source>
</evidence>
<dbReference type="Proteomes" id="UP001140560">
    <property type="component" value="Unassembled WGS sequence"/>
</dbReference>
<accession>A0A9W8Y971</accession>
<name>A0A9W8Y971_9PLEO</name>
<feature type="domain" description="DUF6604" evidence="1">
    <location>
        <begin position="70"/>
        <end position="141"/>
    </location>
</feature>
<keyword evidence="3" id="KW-1185">Reference proteome</keyword>